<proteinExistence type="predicted"/>
<accession>A0ABD7ABC4</accession>
<protein>
    <submittedName>
        <fullName evidence="1">MafI family immunity protein</fullName>
    </submittedName>
</protein>
<gene>
    <name evidence="1" type="ORF">HV560_05690</name>
</gene>
<dbReference type="Proteomes" id="UP000509784">
    <property type="component" value="Chromosome"/>
</dbReference>
<evidence type="ECO:0000313" key="2">
    <source>
        <dbReference type="Proteomes" id="UP000509784"/>
    </source>
</evidence>
<name>A0ABD7ABC4_9PAST</name>
<organism evidence="1 2">
    <name type="scientific">Mannheimia pernigra</name>
    <dbReference type="NCBI Taxonomy" id="111844"/>
    <lineage>
        <taxon>Bacteria</taxon>
        <taxon>Pseudomonadati</taxon>
        <taxon>Pseudomonadota</taxon>
        <taxon>Gammaproteobacteria</taxon>
        <taxon>Pasteurellales</taxon>
        <taxon>Pasteurellaceae</taxon>
        <taxon>Mannheimia</taxon>
    </lineage>
</organism>
<dbReference type="NCBIfam" id="NF033691">
    <property type="entry name" value="immunity_MafI"/>
    <property type="match status" value="1"/>
</dbReference>
<dbReference type="InterPro" id="IPR047880">
    <property type="entry name" value="MafI-like"/>
</dbReference>
<dbReference type="AlphaFoldDB" id="A0ABD7ABC4"/>
<reference evidence="1 2" key="1">
    <citation type="submission" date="2020-06" db="EMBL/GenBank/DDBJ databases">
        <title>Mannheimia pernigra sp. nov. isolated from bovine respiratory tract.</title>
        <authorList>
            <person name="Kuhnert P."/>
            <person name="Akarsu-Egger H."/>
        </authorList>
    </citation>
    <scope>NUCLEOTIDE SEQUENCE [LARGE SCALE GENOMIC DNA]</scope>
    <source>
        <strain evidence="1 2">17CN0883</strain>
    </source>
</reference>
<sequence length="88" mass="10103">MKKLLRYLDRVLPIEDINNADDFINYQEYGIALELICVQLYEYDKAIDHHTKNLILELILDMNLNEELVDGIRLGDTPDSASVHASAI</sequence>
<dbReference type="EMBL" id="CP055305">
    <property type="protein sequence ID" value="QLB43217.1"/>
    <property type="molecule type" value="Genomic_DNA"/>
</dbReference>
<dbReference type="KEGG" id="mpeg:HV560_05690"/>
<evidence type="ECO:0000313" key="1">
    <source>
        <dbReference type="EMBL" id="QLB43217.1"/>
    </source>
</evidence>